<feature type="non-terminal residue" evidence="2">
    <location>
        <position position="1"/>
    </location>
</feature>
<dbReference type="AlphaFoldDB" id="A0A0K2TL45"/>
<accession>A0A0K2TL45</accession>
<protein>
    <submittedName>
        <fullName evidence="2">Uncharacterized protein</fullName>
    </submittedName>
</protein>
<evidence type="ECO:0000256" key="1">
    <source>
        <dbReference type="SAM" id="MobiDB-lite"/>
    </source>
</evidence>
<dbReference type="EMBL" id="HACA01009164">
    <property type="protein sequence ID" value="CDW26525.1"/>
    <property type="molecule type" value="Transcribed_RNA"/>
</dbReference>
<feature type="compositionally biased region" description="Basic and acidic residues" evidence="1">
    <location>
        <begin position="439"/>
        <end position="448"/>
    </location>
</feature>
<feature type="region of interest" description="Disordered" evidence="1">
    <location>
        <begin position="428"/>
        <end position="448"/>
    </location>
</feature>
<reference evidence="2" key="1">
    <citation type="submission" date="2014-05" db="EMBL/GenBank/DDBJ databases">
        <authorList>
            <person name="Chronopoulou M."/>
        </authorList>
    </citation>
    <scope>NUCLEOTIDE SEQUENCE</scope>
    <source>
        <tissue evidence="2">Whole organism</tissue>
    </source>
</reference>
<name>A0A0K2TL45_LEPSM</name>
<evidence type="ECO:0000313" key="2">
    <source>
        <dbReference type="EMBL" id="CDW26525.1"/>
    </source>
</evidence>
<proteinExistence type="predicted"/>
<sequence length="495" mass="52781">IDHHRTKRESFINLEEVPDIMHGLANTMRRGFNNVVHQGNSLRQRMLGLGSNFMKSAHKNTFGTWKPILPPTPTAGSLYYANQNGGIADSYGAPYAPQYISPPAYKNPSQPPQVAPAYQIGDSSGTLDINFDDCDCHFGNSDSFKPLPTTGFNANIDTYGKPAGNPIVVASKPTVITSSFPSPPSPSYSGSSIPGSSTFISSSNPSSSFITSSSPSSSFISSSNPSSSFISSSNPSSSFSSSSIPSSSSSFSSFSSSIGTQPTITYTKPIVQTFSSSYKPQPAVPTFNKPPIVSQSSSLPVITSSTHNTGGPIISQTSGTFSFPAGSSYTVSGTGSSIPSTPISFSQQSIGSSSFSTAPVNSFPSPSSSFSSFPSSNEILHTTSPLGSSSSISGFNSITNTFSSNNVPQIQVTNDISTDPIYTPSVHVDSSPAPQSVNEIDHHDQSEEKKKFINLDEDVLRRVLSNTLYYKDLTSFKKKYHKNRKIHKKKFSVRR</sequence>
<organism evidence="2">
    <name type="scientific">Lepeophtheirus salmonis</name>
    <name type="common">Salmon louse</name>
    <name type="synonym">Caligus salmonis</name>
    <dbReference type="NCBI Taxonomy" id="72036"/>
    <lineage>
        <taxon>Eukaryota</taxon>
        <taxon>Metazoa</taxon>
        <taxon>Ecdysozoa</taxon>
        <taxon>Arthropoda</taxon>
        <taxon>Crustacea</taxon>
        <taxon>Multicrustacea</taxon>
        <taxon>Hexanauplia</taxon>
        <taxon>Copepoda</taxon>
        <taxon>Siphonostomatoida</taxon>
        <taxon>Caligidae</taxon>
        <taxon>Lepeophtheirus</taxon>
    </lineage>
</organism>